<dbReference type="Proteomes" id="UP000054736">
    <property type="component" value="Unassembled WGS sequence"/>
</dbReference>
<organism evidence="2 3">
    <name type="scientific">Legionella drozanskii LLAP-1</name>
    <dbReference type="NCBI Taxonomy" id="1212489"/>
    <lineage>
        <taxon>Bacteria</taxon>
        <taxon>Pseudomonadati</taxon>
        <taxon>Pseudomonadota</taxon>
        <taxon>Gammaproteobacteria</taxon>
        <taxon>Legionellales</taxon>
        <taxon>Legionellaceae</taxon>
        <taxon>Legionella</taxon>
    </lineage>
</organism>
<dbReference type="InterPro" id="IPR003848">
    <property type="entry name" value="DUF218"/>
</dbReference>
<evidence type="ECO:0000313" key="3">
    <source>
        <dbReference type="Proteomes" id="UP000054736"/>
    </source>
</evidence>
<dbReference type="AlphaFoldDB" id="A0A0W0SRS2"/>
<reference evidence="2 3" key="1">
    <citation type="submission" date="2015-11" db="EMBL/GenBank/DDBJ databases">
        <title>Genomic analysis of 38 Legionella species identifies large and diverse effector repertoires.</title>
        <authorList>
            <person name="Burstein D."/>
            <person name="Amaro F."/>
            <person name="Zusman T."/>
            <person name="Lifshitz Z."/>
            <person name="Cohen O."/>
            <person name="Gilbert J.A."/>
            <person name="Pupko T."/>
            <person name="Shuman H.A."/>
            <person name="Segal G."/>
        </authorList>
    </citation>
    <scope>NUCLEOTIDE SEQUENCE [LARGE SCALE GENOMIC DNA]</scope>
    <source>
        <strain evidence="2 3">ATCC 700990</strain>
    </source>
</reference>
<protein>
    <recommendedName>
        <fullName evidence="1">DUF218 domain-containing protein</fullName>
    </recommendedName>
</protein>
<gene>
    <name evidence="2" type="ORF">Ldro_2420</name>
</gene>
<accession>A0A0W0SRS2</accession>
<comment type="caution">
    <text evidence="2">The sequence shown here is derived from an EMBL/GenBank/DDBJ whole genome shotgun (WGS) entry which is preliminary data.</text>
</comment>
<dbReference type="STRING" id="1212489.Ldro_2420"/>
<evidence type="ECO:0000259" key="1">
    <source>
        <dbReference type="Pfam" id="PF02698"/>
    </source>
</evidence>
<dbReference type="InterPro" id="IPR051599">
    <property type="entry name" value="Cell_Envelope_Assoc"/>
</dbReference>
<evidence type="ECO:0000313" key="2">
    <source>
        <dbReference type="EMBL" id="KTC86095.1"/>
    </source>
</evidence>
<dbReference type="Gene3D" id="3.40.50.620">
    <property type="entry name" value="HUPs"/>
    <property type="match status" value="1"/>
</dbReference>
<proteinExistence type="predicted"/>
<name>A0A0W0SRS2_9GAMM</name>
<sequence length="203" mass="22887">MHHEINTEADCIIGLGSYDLSVVDRCVELYRNKLAPKLLFCGKFGNWTKGLWEKTEAETFANRAIEMGVPPEDILIEKESTNTGENIKFSRAILAAEANNTKKIVIIAKPNSERRAYATCKKVWPAVELVVSSTRKNLEQLPPVQLENLTHEMVGDLQRIIHYPELGYQIPQNIPDEVMYAYNSLIELGYTGHLMKAALVNCP</sequence>
<dbReference type="PANTHER" id="PTHR30336:SF20">
    <property type="entry name" value="DUF218 DOMAIN-CONTAINING PROTEIN"/>
    <property type="match status" value="1"/>
</dbReference>
<dbReference type="GO" id="GO:0005886">
    <property type="term" value="C:plasma membrane"/>
    <property type="evidence" value="ECO:0007669"/>
    <property type="project" value="TreeGrafter"/>
</dbReference>
<dbReference type="InterPro" id="IPR014729">
    <property type="entry name" value="Rossmann-like_a/b/a_fold"/>
</dbReference>
<dbReference type="PANTHER" id="PTHR30336">
    <property type="entry name" value="INNER MEMBRANE PROTEIN, PROBABLE PERMEASE"/>
    <property type="match status" value="1"/>
</dbReference>
<dbReference type="Pfam" id="PF02698">
    <property type="entry name" value="DUF218"/>
    <property type="match status" value="1"/>
</dbReference>
<feature type="domain" description="DUF218" evidence="1">
    <location>
        <begin position="10"/>
        <end position="155"/>
    </location>
</feature>
<dbReference type="EMBL" id="LNXY01000027">
    <property type="protein sequence ID" value="KTC86095.1"/>
    <property type="molecule type" value="Genomic_DNA"/>
</dbReference>
<dbReference type="CDD" id="cd06259">
    <property type="entry name" value="YdcF-like"/>
    <property type="match status" value="1"/>
</dbReference>
<keyword evidence="3" id="KW-1185">Reference proteome</keyword>